<name>A0A3B6W1Z0_BRAHO</name>
<dbReference type="Proteomes" id="UP000092328">
    <property type="component" value="Chromosome"/>
</dbReference>
<evidence type="ECO:0000313" key="2">
    <source>
        <dbReference type="EMBL" id="ANN63910.1"/>
    </source>
</evidence>
<keyword evidence="1" id="KW-1133">Transmembrane helix</keyword>
<dbReference type="KEGG" id="bhd:BHYOB78_08525"/>
<dbReference type="Gene3D" id="2.40.50.90">
    <property type="match status" value="1"/>
</dbReference>
<proteinExistence type="predicted"/>
<keyword evidence="1" id="KW-0812">Transmembrane</keyword>
<feature type="transmembrane region" description="Helical" evidence="1">
    <location>
        <begin position="12"/>
        <end position="29"/>
    </location>
</feature>
<accession>A0A3B6W1Z0</accession>
<organism evidence="2 3">
    <name type="scientific">Brachyspira hyodysenteriae ATCC 27164</name>
    <dbReference type="NCBI Taxonomy" id="1266923"/>
    <lineage>
        <taxon>Bacteria</taxon>
        <taxon>Pseudomonadati</taxon>
        <taxon>Spirochaetota</taxon>
        <taxon>Spirochaetia</taxon>
        <taxon>Brachyspirales</taxon>
        <taxon>Brachyspiraceae</taxon>
        <taxon>Brachyspira</taxon>
    </lineage>
</organism>
<dbReference type="InterPro" id="IPR035437">
    <property type="entry name" value="SNase_OB-fold_sf"/>
</dbReference>
<reference evidence="3" key="2">
    <citation type="journal article" date="2017" name="Genome Announc.">
        <title>Correction for Mirajkar et al., Complete Genome Sequence of Brachyspira hyodysenteriae Type Strain B78 (ATCC 27164).</title>
        <authorList>
            <person name="Mirajkar N.S."/>
            <person name="Johnson T.J."/>
            <person name="Gebhart C.J."/>
        </authorList>
    </citation>
    <scope>NUCLEOTIDE SEQUENCE [LARGE SCALE GENOMIC DNA]</scope>
    <source>
        <strain evidence="3">B78</strain>
    </source>
</reference>
<dbReference type="SUPFAM" id="SSF50199">
    <property type="entry name" value="Staphylococcal nuclease"/>
    <property type="match status" value="1"/>
</dbReference>
<keyword evidence="3" id="KW-1185">Reference proteome</keyword>
<dbReference type="RefSeq" id="WP_020064958.1">
    <property type="nucleotide sequence ID" value="NZ_CP015910.2"/>
</dbReference>
<sequence length="310" mass="36565">MRTSNKKNEKIIKTCIYTIIIIFVFIFAIKTYNLKESKDLIIDSKSIISMIENNKASIIYDCIKNRDKVYVLYAENDDDKKYIKTHFPSIKFIGRFKLIFYTLFFKDKIMFYASDDKLIDKLRFFKIHYSRVVLDINDINRDEYLTLKDSYNTKLFLSFTNKDFYNIDSNYNKELSKYLSDLDKDHIRVVDGDTIKYKDNYYRFIGLDAPELKQNYGTNVKAYVENKIKNASNVSILVGSYDAFGRILCHLFIDGIPLAYPMMKDKQAKETIMKYGDSGFVTIASNIVYLSKFQGRRPFTDPTKFRSENR</sequence>
<gene>
    <name evidence="2" type="ORF">BHYOB78_08525</name>
</gene>
<dbReference type="AlphaFoldDB" id="A0A3B6W1Z0"/>
<dbReference type="OrthoDB" id="9805504at2"/>
<protein>
    <submittedName>
        <fullName evidence="2">Thermonuclease</fullName>
    </submittedName>
</protein>
<reference evidence="3" key="1">
    <citation type="journal article" date="2016" name="Genome Announc.">
        <title>Complete Genome Sequence of Brachyspira hyodysenteriae Type Strain B78 (ATCC 27164).</title>
        <authorList>
            <person name="Mirajkar N.S."/>
            <person name="Johnson T.J."/>
            <person name="Gebhart C.J."/>
        </authorList>
    </citation>
    <scope>NUCLEOTIDE SEQUENCE [LARGE SCALE GENOMIC DNA]</scope>
    <source>
        <strain evidence="3">B78</strain>
    </source>
</reference>
<evidence type="ECO:0000313" key="3">
    <source>
        <dbReference type="Proteomes" id="UP000092328"/>
    </source>
</evidence>
<keyword evidence="1" id="KW-0472">Membrane</keyword>
<dbReference type="EMBL" id="CP015910">
    <property type="protein sequence ID" value="ANN63910.1"/>
    <property type="molecule type" value="Genomic_DNA"/>
</dbReference>
<evidence type="ECO:0000256" key="1">
    <source>
        <dbReference type="SAM" id="Phobius"/>
    </source>
</evidence>